<dbReference type="Gene3D" id="3.10.450.50">
    <property type="match status" value="1"/>
</dbReference>
<protein>
    <recommendedName>
        <fullName evidence="1">SnoaL-like domain-containing protein</fullName>
    </recommendedName>
</protein>
<dbReference type="EMBL" id="BAAAQF010000005">
    <property type="protein sequence ID" value="GAA1671810.1"/>
    <property type="molecule type" value="Genomic_DNA"/>
</dbReference>
<name>A0ABN2GII0_9ACTN</name>
<evidence type="ECO:0000259" key="1">
    <source>
        <dbReference type="Pfam" id="PF12680"/>
    </source>
</evidence>
<dbReference type="InterPro" id="IPR032710">
    <property type="entry name" value="NTF2-like_dom_sf"/>
</dbReference>
<evidence type="ECO:0000313" key="2">
    <source>
        <dbReference type="EMBL" id="GAA1671810.1"/>
    </source>
</evidence>
<feature type="domain" description="SnoaL-like" evidence="1">
    <location>
        <begin position="18"/>
        <end position="111"/>
    </location>
</feature>
<proteinExistence type="predicted"/>
<accession>A0ABN2GII0</accession>
<sequence>MPFPTAEEAMTTELPAPIQEFIDATNAGDTPRFLDVFTDDAFLSDWGREFTGIDGVGRWNQTDNIGMDSTFELVAAESAGDDWTVTLTVTGNRFNGTGPLKFHLRGDKIARLVIE</sequence>
<reference evidence="2 3" key="1">
    <citation type="journal article" date="2019" name="Int. J. Syst. Evol. Microbiol.">
        <title>The Global Catalogue of Microorganisms (GCM) 10K type strain sequencing project: providing services to taxonomists for standard genome sequencing and annotation.</title>
        <authorList>
            <consortium name="The Broad Institute Genomics Platform"/>
            <consortium name="The Broad Institute Genome Sequencing Center for Infectious Disease"/>
            <person name="Wu L."/>
            <person name="Ma J."/>
        </authorList>
    </citation>
    <scope>NUCLEOTIDE SEQUENCE [LARGE SCALE GENOMIC DNA]</scope>
    <source>
        <strain evidence="2 3">JCM 16001</strain>
    </source>
</reference>
<dbReference type="Proteomes" id="UP001499851">
    <property type="component" value="Unassembled WGS sequence"/>
</dbReference>
<dbReference type="InterPro" id="IPR037401">
    <property type="entry name" value="SnoaL-like"/>
</dbReference>
<evidence type="ECO:0000313" key="3">
    <source>
        <dbReference type="Proteomes" id="UP001499851"/>
    </source>
</evidence>
<comment type="caution">
    <text evidence="2">The sequence shown here is derived from an EMBL/GenBank/DDBJ whole genome shotgun (WGS) entry which is preliminary data.</text>
</comment>
<dbReference type="SUPFAM" id="SSF54427">
    <property type="entry name" value="NTF2-like"/>
    <property type="match status" value="1"/>
</dbReference>
<keyword evidence="3" id="KW-1185">Reference proteome</keyword>
<gene>
    <name evidence="2" type="ORF">GCM10009830_17370</name>
</gene>
<organism evidence="2 3">
    <name type="scientific">Glycomyces endophyticus</name>
    <dbReference type="NCBI Taxonomy" id="480996"/>
    <lineage>
        <taxon>Bacteria</taxon>
        <taxon>Bacillati</taxon>
        <taxon>Actinomycetota</taxon>
        <taxon>Actinomycetes</taxon>
        <taxon>Glycomycetales</taxon>
        <taxon>Glycomycetaceae</taxon>
        <taxon>Glycomyces</taxon>
    </lineage>
</organism>
<dbReference type="Pfam" id="PF12680">
    <property type="entry name" value="SnoaL_2"/>
    <property type="match status" value="1"/>
</dbReference>